<dbReference type="Proteomes" id="UP000244173">
    <property type="component" value="Chromosome"/>
</dbReference>
<organism evidence="1 2">
    <name type="scientific">Microvirgula aerodenitrificans</name>
    <dbReference type="NCBI Taxonomy" id="57480"/>
    <lineage>
        <taxon>Bacteria</taxon>
        <taxon>Pseudomonadati</taxon>
        <taxon>Pseudomonadota</taxon>
        <taxon>Betaproteobacteria</taxon>
        <taxon>Neisseriales</taxon>
        <taxon>Aquaspirillaceae</taxon>
        <taxon>Microvirgula</taxon>
    </lineage>
</organism>
<keyword evidence="2" id="KW-1185">Reference proteome</keyword>
<evidence type="ECO:0008006" key="3">
    <source>
        <dbReference type="Google" id="ProtNLM"/>
    </source>
</evidence>
<proteinExistence type="predicted"/>
<dbReference type="SUPFAM" id="SSF57783">
    <property type="entry name" value="Zinc beta-ribbon"/>
    <property type="match status" value="1"/>
</dbReference>
<dbReference type="AlphaFoldDB" id="A0A2S0PDE9"/>
<dbReference type="KEGG" id="maer:DAI18_16075"/>
<dbReference type="RefSeq" id="WP_107889919.1">
    <property type="nucleotide sequence ID" value="NZ_CALFSO010000043.1"/>
</dbReference>
<dbReference type="OrthoDB" id="332228at2"/>
<dbReference type="EMBL" id="CP028519">
    <property type="protein sequence ID" value="AVY95391.1"/>
    <property type="molecule type" value="Genomic_DNA"/>
</dbReference>
<reference evidence="1 2" key="1">
    <citation type="submission" date="2018-04" db="EMBL/GenBank/DDBJ databases">
        <title>Denitrifier Microvirgula.</title>
        <authorList>
            <person name="Anderson E."/>
            <person name="Jang J."/>
            <person name="Ishii S."/>
        </authorList>
    </citation>
    <scope>NUCLEOTIDE SEQUENCE [LARGE SCALE GENOMIC DNA]</scope>
    <source>
        <strain evidence="1 2">BE2.4</strain>
    </source>
</reference>
<evidence type="ECO:0000313" key="2">
    <source>
        <dbReference type="Proteomes" id="UP000244173"/>
    </source>
</evidence>
<protein>
    <recommendedName>
        <fullName evidence="3">TFIIB-type domain-containing protein</fullName>
    </recommendedName>
</protein>
<sequence>MATQPNTPIDCPVCKGSTFKPADKADSFVCTHCGHLLKAGAIREITRVQAENLFAGFLGGAVRH</sequence>
<evidence type="ECO:0000313" key="1">
    <source>
        <dbReference type="EMBL" id="AVY95391.1"/>
    </source>
</evidence>
<name>A0A2S0PDE9_9NEIS</name>
<gene>
    <name evidence="1" type="ORF">DAI18_16075</name>
</gene>
<accession>A0A2S0PDE9</accession>